<gene>
    <name evidence="1" type="ORF">TBC1_111777</name>
</gene>
<dbReference type="AlphaFoldDB" id="A0A0S7BRV0"/>
<dbReference type="EMBL" id="DF968182">
    <property type="protein sequence ID" value="GAP43621.1"/>
    <property type="molecule type" value="Genomic_DNA"/>
</dbReference>
<protein>
    <submittedName>
        <fullName evidence="1">Uncharacterized protein</fullName>
    </submittedName>
</protein>
<sequence>MIDFNPLIGRIYPRILTQLNRDPHTAHYGSFDRNWWHYKIRDFSSIILQQGGYFLATAAQLPAYREVSDQLKEYARASAGFWAARAVRGGAFEEYYPWEDGYPPLAFSTLAVSGIILSQKLDTAPFGSALKKAARKLQQRFEAKAANQQIAGLAALAALRKIDPDLVDKHTFERLTKRTLDLQSDEGWFTEYDGPDLGYLSVSLDCLWDLYDYTGDRRFADSATNAFRFLATLVVHNQGAIGMHNARNTDYIVPYGISRFLTAGNPEDALLARQVMEALYADMEEPGHFFQAVDDRYWSHYIGHSVVRAQLQLDCAGLKDPAPSAGPSADVLFPECGTALQTVDGHRIMVSCLKGGILSIRKGDKYLNDFGWIIFDGKKQFVTHWWSLSNRFSGTPGAFEISGNPVLFKENTSTPLKHFVLRVVSFLSGHKIISILKDLLIFRKSDPRYSFIRKVQVMPDSVIVTDAISGLKGGEKIVKAPRFSKRHVASADSFHREDIEMVRGYESRTEINHNQGVFSATTVIDLVT</sequence>
<accession>A0A0S7BRV0</accession>
<proteinExistence type="predicted"/>
<keyword evidence="2" id="KW-1185">Reference proteome</keyword>
<evidence type="ECO:0000313" key="1">
    <source>
        <dbReference type="EMBL" id="GAP43621.1"/>
    </source>
</evidence>
<dbReference type="Proteomes" id="UP000053091">
    <property type="component" value="Unassembled WGS sequence"/>
</dbReference>
<name>A0A0S7BRV0_9BACT</name>
<evidence type="ECO:0000313" key="2">
    <source>
        <dbReference type="Proteomes" id="UP000053091"/>
    </source>
</evidence>
<reference evidence="1" key="1">
    <citation type="journal article" date="2015" name="Genome Announc.">
        <title>Draft Genome Sequence of Bacteroidales Strain TBC1, a Novel Isolate from a Methanogenic Wastewater Treatment System.</title>
        <authorList>
            <person name="Tourlousse D.M."/>
            <person name="Matsuura N."/>
            <person name="Sun L."/>
            <person name="Toyonaga M."/>
            <person name="Kuroda K."/>
            <person name="Ohashi A."/>
            <person name="Cruz R."/>
            <person name="Yamaguchi T."/>
            <person name="Sekiguchi Y."/>
        </authorList>
    </citation>
    <scope>NUCLEOTIDE SEQUENCE [LARGE SCALE GENOMIC DNA]</scope>
    <source>
        <strain evidence="1">TBC1</strain>
    </source>
</reference>
<dbReference type="OrthoDB" id="5493458at2"/>
<dbReference type="STRING" id="1678841.TBC1_111777"/>
<organism evidence="1">
    <name type="scientific">Lentimicrobium saccharophilum</name>
    <dbReference type="NCBI Taxonomy" id="1678841"/>
    <lineage>
        <taxon>Bacteria</taxon>
        <taxon>Pseudomonadati</taxon>
        <taxon>Bacteroidota</taxon>
        <taxon>Bacteroidia</taxon>
        <taxon>Bacteroidales</taxon>
        <taxon>Lentimicrobiaceae</taxon>
        <taxon>Lentimicrobium</taxon>
    </lineage>
</organism>
<dbReference type="RefSeq" id="WP_062041022.1">
    <property type="nucleotide sequence ID" value="NZ_DF968182.1"/>
</dbReference>